<dbReference type="RefSeq" id="WP_088521637.1">
    <property type="nucleotide sequence ID" value="NZ_FYDG01000009.1"/>
</dbReference>
<protein>
    <recommendedName>
        <fullName evidence="4 14">Undecaprenyl-diphosphatase</fullName>
        <ecNumber evidence="3 14">3.6.1.27</ecNumber>
    </recommendedName>
    <alternativeName>
        <fullName evidence="12 14">Bacitracin resistance protein</fullName>
    </alternativeName>
    <alternativeName>
        <fullName evidence="11 14">Undecaprenyl pyrophosphate phosphatase</fullName>
    </alternativeName>
</protein>
<organism evidence="15 16">
    <name type="scientific">Rhodoblastus acidophilus</name>
    <name type="common">Rhodopseudomonas acidophila</name>
    <dbReference type="NCBI Taxonomy" id="1074"/>
    <lineage>
        <taxon>Bacteria</taxon>
        <taxon>Pseudomonadati</taxon>
        <taxon>Pseudomonadota</taxon>
        <taxon>Alphaproteobacteria</taxon>
        <taxon>Hyphomicrobiales</taxon>
        <taxon>Rhodoblastaceae</taxon>
        <taxon>Rhodoblastus</taxon>
    </lineage>
</organism>
<keyword evidence="14" id="KW-0961">Cell wall biogenesis/degradation</keyword>
<proteinExistence type="inferred from homology"/>
<evidence type="ECO:0000313" key="16">
    <source>
        <dbReference type="Proteomes" id="UP000198418"/>
    </source>
</evidence>
<dbReference type="HAMAP" id="MF_01006">
    <property type="entry name" value="Undec_diphosphatase"/>
    <property type="match status" value="1"/>
</dbReference>
<evidence type="ECO:0000256" key="13">
    <source>
        <dbReference type="ARBA" id="ARBA00047594"/>
    </source>
</evidence>
<reference evidence="16" key="1">
    <citation type="submission" date="2017-06" db="EMBL/GenBank/DDBJ databases">
        <authorList>
            <person name="Varghese N."/>
            <person name="Submissions S."/>
        </authorList>
    </citation>
    <scope>NUCLEOTIDE SEQUENCE [LARGE SCALE GENOMIC DNA]</scope>
    <source>
        <strain evidence="16">DSM 137</strain>
    </source>
</reference>
<evidence type="ECO:0000256" key="3">
    <source>
        <dbReference type="ARBA" id="ARBA00012374"/>
    </source>
</evidence>
<dbReference type="EMBL" id="FYDG01000009">
    <property type="protein sequence ID" value="SNB78327.1"/>
    <property type="molecule type" value="Genomic_DNA"/>
</dbReference>
<evidence type="ECO:0000256" key="14">
    <source>
        <dbReference type="HAMAP-Rule" id="MF_01006"/>
    </source>
</evidence>
<keyword evidence="9 14" id="KW-0472">Membrane</keyword>
<name>A0A212RZL8_RHOAC</name>
<keyword evidence="7 14" id="KW-0378">Hydrolase</keyword>
<keyword evidence="10 14" id="KW-0046">Antibiotic resistance</keyword>
<dbReference type="GO" id="GO:0046677">
    <property type="term" value="P:response to antibiotic"/>
    <property type="evidence" value="ECO:0007669"/>
    <property type="project" value="UniProtKB-UniRule"/>
</dbReference>
<feature type="transmembrane region" description="Helical" evidence="14">
    <location>
        <begin position="57"/>
        <end position="76"/>
    </location>
</feature>
<dbReference type="GO" id="GO:0050380">
    <property type="term" value="F:undecaprenyl-diphosphatase activity"/>
    <property type="evidence" value="ECO:0007669"/>
    <property type="project" value="UniProtKB-UniRule"/>
</dbReference>
<dbReference type="GO" id="GO:0071555">
    <property type="term" value="P:cell wall organization"/>
    <property type="evidence" value="ECO:0007669"/>
    <property type="project" value="UniProtKB-KW"/>
</dbReference>
<dbReference type="GO" id="GO:0008360">
    <property type="term" value="P:regulation of cell shape"/>
    <property type="evidence" value="ECO:0007669"/>
    <property type="project" value="UniProtKB-KW"/>
</dbReference>
<evidence type="ECO:0000256" key="9">
    <source>
        <dbReference type="ARBA" id="ARBA00023136"/>
    </source>
</evidence>
<evidence type="ECO:0000256" key="6">
    <source>
        <dbReference type="ARBA" id="ARBA00022692"/>
    </source>
</evidence>
<comment type="subcellular location">
    <subcellularLocation>
        <location evidence="1 14">Cell membrane</location>
        <topology evidence="1 14">Multi-pass membrane protein</topology>
    </subcellularLocation>
</comment>
<dbReference type="NCBIfam" id="TIGR00753">
    <property type="entry name" value="undec_PP_bacA"/>
    <property type="match status" value="1"/>
</dbReference>
<dbReference type="EC" id="3.6.1.27" evidence="3 14"/>
<feature type="transmembrane region" description="Helical" evidence="14">
    <location>
        <begin position="237"/>
        <end position="259"/>
    </location>
</feature>
<dbReference type="PANTHER" id="PTHR30622:SF4">
    <property type="entry name" value="UNDECAPRENYL-DIPHOSPHATASE"/>
    <property type="match status" value="1"/>
</dbReference>
<dbReference type="NCBIfam" id="NF001394">
    <property type="entry name" value="PRK00281.2-5"/>
    <property type="match status" value="1"/>
</dbReference>
<evidence type="ECO:0000313" key="15">
    <source>
        <dbReference type="EMBL" id="SNB78327.1"/>
    </source>
</evidence>
<evidence type="ECO:0000256" key="1">
    <source>
        <dbReference type="ARBA" id="ARBA00004651"/>
    </source>
</evidence>
<keyword evidence="5 14" id="KW-1003">Cell membrane</keyword>
<feature type="transmembrane region" description="Helical" evidence="14">
    <location>
        <begin position="133"/>
        <end position="151"/>
    </location>
</feature>
<comment type="function">
    <text evidence="14">Catalyzes the dephosphorylation of undecaprenyl diphosphate (UPP). Confers resistance to bacitracin.</text>
</comment>
<dbReference type="Pfam" id="PF02673">
    <property type="entry name" value="BacA"/>
    <property type="match status" value="1"/>
</dbReference>
<evidence type="ECO:0000256" key="5">
    <source>
        <dbReference type="ARBA" id="ARBA00022475"/>
    </source>
</evidence>
<keyword evidence="16" id="KW-1185">Reference proteome</keyword>
<keyword evidence="6 14" id="KW-0812">Transmembrane</keyword>
<dbReference type="GO" id="GO:0009252">
    <property type="term" value="P:peptidoglycan biosynthetic process"/>
    <property type="evidence" value="ECO:0007669"/>
    <property type="project" value="UniProtKB-KW"/>
</dbReference>
<evidence type="ECO:0000256" key="10">
    <source>
        <dbReference type="ARBA" id="ARBA00023251"/>
    </source>
</evidence>
<dbReference type="InterPro" id="IPR003824">
    <property type="entry name" value="UppP"/>
</dbReference>
<comment type="similarity">
    <text evidence="2 14">Belongs to the UppP family.</text>
</comment>
<keyword evidence="14" id="KW-0573">Peptidoglycan synthesis</keyword>
<dbReference type="OrthoDB" id="9808289at2"/>
<evidence type="ECO:0000256" key="4">
    <source>
        <dbReference type="ARBA" id="ARBA00021581"/>
    </source>
</evidence>
<comment type="miscellaneous">
    <text evidence="14">Bacitracin is thought to be involved in the inhibition of peptidoglycan synthesis by sequestering undecaprenyl diphosphate, thereby reducing the pool of lipid carrier available.</text>
</comment>
<feature type="transmembrane region" description="Helical" evidence="14">
    <location>
        <begin position="102"/>
        <end position="121"/>
    </location>
</feature>
<feature type="transmembrane region" description="Helical" evidence="14">
    <location>
        <begin position="271"/>
        <end position="290"/>
    </location>
</feature>
<comment type="catalytic activity">
    <reaction evidence="13 14">
        <text>di-trans,octa-cis-undecaprenyl diphosphate + H2O = di-trans,octa-cis-undecaprenyl phosphate + phosphate + H(+)</text>
        <dbReference type="Rhea" id="RHEA:28094"/>
        <dbReference type="ChEBI" id="CHEBI:15377"/>
        <dbReference type="ChEBI" id="CHEBI:15378"/>
        <dbReference type="ChEBI" id="CHEBI:43474"/>
        <dbReference type="ChEBI" id="CHEBI:58405"/>
        <dbReference type="ChEBI" id="CHEBI:60392"/>
        <dbReference type="EC" id="3.6.1.27"/>
    </reaction>
</comment>
<dbReference type="AlphaFoldDB" id="A0A212RZL8"/>
<evidence type="ECO:0000256" key="7">
    <source>
        <dbReference type="ARBA" id="ARBA00022801"/>
    </source>
</evidence>
<keyword evidence="8 14" id="KW-1133">Transmembrane helix</keyword>
<dbReference type="Proteomes" id="UP000198418">
    <property type="component" value="Unassembled WGS sequence"/>
</dbReference>
<accession>A0A212RZL8</accession>
<dbReference type="GO" id="GO:0005886">
    <property type="term" value="C:plasma membrane"/>
    <property type="evidence" value="ECO:0007669"/>
    <property type="project" value="UniProtKB-SubCell"/>
</dbReference>
<evidence type="ECO:0000256" key="2">
    <source>
        <dbReference type="ARBA" id="ARBA00010621"/>
    </source>
</evidence>
<dbReference type="PANTHER" id="PTHR30622">
    <property type="entry name" value="UNDECAPRENYL-DIPHOSPHATASE"/>
    <property type="match status" value="1"/>
</dbReference>
<evidence type="ECO:0000256" key="12">
    <source>
        <dbReference type="ARBA" id="ARBA00032932"/>
    </source>
</evidence>
<keyword evidence="14" id="KW-0133">Cell shape</keyword>
<evidence type="ECO:0000256" key="11">
    <source>
        <dbReference type="ARBA" id="ARBA00032707"/>
    </source>
</evidence>
<gene>
    <name evidence="14" type="primary">uppP</name>
    <name evidence="15" type="ORF">SAMN06265338_109108</name>
</gene>
<sequence length="291" mass="31531">MAAEACTQGLDTGFIELGAAKVAVLGVVQGISELLPISSTAHMRIVPALLGWRDPGSAFSAAMQLAALAAVISYFWRDFAGLVSGSVNAVWRRDFRDWQFRFTTWIMLATLPLVVFGVLLSKTLNTCGSPLRSLYVIGAACIVMSLLLAMAEKFCKHRRTLDHVSLKDAMLVGLAQVGALIPGVSRSGSTLTAAMFLDLKRDEAARFSFLLGLPAIFLAGVKELYELHHAHLSLDGWMILGVGLLVASISAFAAIWSLMKYLERFSSWIFVFYRFALGVVLIAGVSLGWLA</sequence>
<feature type="transmembrane region" description="Helical" evidence="14">
    <location>
        <begin position="204"/>
        <end position="225"/>
    </location>
</feature>
<evidence type="ECO:0000256" key="8">
    <source>
        <dbReference type="ARBA" id="ARBA00022989"/>
    </source>
</evidence>